<dbReference type="InterPro" id="IPR013149">
    <property type="entry name" value="ADH-like_C"/>
</dbReference>
<organism evidence="4 5">
    <name type="scientific">Streptomyces radiopugnans</name>
    <dbReference type="NCBI Taxonomy" id="403935"/>
    <lineage>
        <taxon>Bacteria</taxon>
        <taxon>Bacillati</taxon>
        <taxon>Actinomycetota</taxon>
        <taxon>Actinomycetes</taxon>
        <taxon>Kitasatosporales</taxon>
        <taxon>Streptomycetaceae</taxon>
        <taxon>Streptomyces</taxon>
    </lineage>
</organism>
<feature type="domain" description="Enoyl reductase (ER)" evidence="3">
    <location>
        <begin position="53"/>
        <end position="332"/>
    </location>
</feature>
<dbReference type="InterPro" id="IPR020843">
    <property type="entry name" value="ER"/>
</dbReference>
<evidence type="ECO:0000256" key="2">
    <source>
        <dbReference type="SAM" id="MobiDB-lite"/>
    </source>
</evidence>
<feature type="region of interest" description="Disordered" evidence="2">
    <location>
        <begin position="1"/>
        <end position="35"/>
    </location>
</feature>
<dbReference type="InterPro" id="IPR045010">
    <property type="entry name" value="MDR_fam"/>
</dbReference>
<dbReference type="InterPro" id="IPR036291">
    <property type="entry name" value="NAD(P)-bd_dom_sf"/>
</dbReference>
<dbReference type="SUPFAM" id="SSF51735">
    <property type="entry name" value="NAD(P)-binding Rossmann-fold domains"/>
    <property type="match status" value="1"/>
</dbReference>
<dbReference type="Pfam" id="PF16884">
    <property type="entry name" value="ADH_N_2"/>
    <property type="match status" value="1"/>
</dbReference>
<dbReference type="RefSeq" id="WP_177213969.1">
    <property type="nucleotide sequence ID" value="NZ_FOET01000004.1"/>
</dbReference>
<dbReference type="InterPro" id="IPR041694">
    <property type="entry name" value="ADH_N_2"/>
</dbReference>
<sequence length="335" mass="35724">MSATNRQIRLAARPTGEVKPEDWEHRSVPVEDPGPGCFAGRTRVISLDPAMRGWLDDRPSYLPPVGVGEVMRAGSVVEVTASNHPDFRPGDHVVGTFGVQEYVVSDGRGAMKVDTALAPPSTYLGALGMPGMTAYFGLLDVGALKDGETVVVSGAAGAVGTIAGQIAKAKGCRVVGIAGGPRKCAMLTEELGFDAAIDYRAEDVRKALREHAPDGIDVYFDNVGGDILDAALTRLAMHARVVICGAISQYNNATPVKGPSNYLSLLVRRARMEGFVVFDYAKRYGQAAQEIAGWIGEGRIKVKEHVVKGTVDDFPETLQMLFRGENVGKLVLELA</sequence>
<dbReference type="EMBL" id="FOET01000004">
    <property type="protein sequence ID" value="SEQ17927.1"/>
    <property type="molecule type" value="Genomic_DNA"/>
</dbReference>
<dbReference type="PANTHER" id="PTHR43205">
    <property type="entry name" value="PROSTAGLANDIN REDUCTASE"/>
    <property type="match status" value="1"/>
</dbReference>
<name>A0A1H9DXA6_9ACTN</name>
<dbReference type="PANTHER" id="PTHR43205:SF7">
    <property type="entry name" value="PROSTAGLANDIN REDUCTASE 1"/>
    <property type="match status" value="1"/>
</dbReference>
<keyword evidence="5" id="KW-1185">Reference proteome</keyword>
<proteinExistence type="predicted"/>
<accession>A0A1H9DXA6</accession>
<dbReference type="Proteomes" id="UP000199055">
    <property type="component" value="Unassembled WGS sequence"/>
</dbReference>
<evidence type="ECO:0000259" key="3">
    <source>
        <dbReference type="SMART" id="SM00829"/>
    </source>
</evidence>
<dbReference type="Gene3D" id="3.90.180.10">
    <property type="entry name" value="Medium-chain alcohol dehydrogenases, catalytic domain"/>
    <property type="match status" value="1"/>
</dbReference>
<keyword evidence="1" id="KW-0560">Oxidoreductase</keyword>
<evidence type="ECO:0000313" key="4">
    <source>
        <dbReference type="EMBL" id="SEQ17927.1"/>
    </source>
</evidence>
<dbReference type="SMART" id="SM00829">
    <property type="entry name" value="PKS_ER"/>
    <property type="match status" value="1"/>
</dbReference>
<dbReference type="CDD" id="cd05288">
    <property type="entry name" value="PGDH"/>
    <property type="match status" value="1"/>
</dbReference>
<dbReference type="Pfam" id="PF00107">
    <property type="entry name" value="ADH_zinc_N"/>
    <property type="match status" value="1"/>
</dbReference>
<dbReference type="SUPFAM" id="SSF50129">
    <property type="entry name" value="GroES-like"/>
    <property type="match status" value="1"/>
</dbReference>
<gene>
    <name evidence="4" type="ORF">SAMN05216481_104327</name>
</gene>
<dbReference type="Gene3D" id="3.40.50.720">
    <property type="entry name" value="NAD(P)-binding Rossmann-like Domain"/>
    <property type="match status" value="1"/>
</dbReference>
<evidence type="ECO:0000256" key="1">
    <source>
        <dbReference type="ARBA" id="ARBA00023002"/>
    </source>
</evidence>
<dbReference type="InterPro" id="IPR011032">
    <property type="entry name" value="GroES-like_sf"/>
</dbReference>
<feature type="compositionally biased region" description="Basic and acidic residues" evidence="2">
    <location>
        <begin position="16"/>
        <end position="29"/>
    </location>
</feature>
<dbReference type="GO" id="GO:0016628">
    <property type="term" value="F:oxidoreductase activity, acting on the CH-CH group of donors, NAD or NADP as acceptor"/>
    <property type="evidence" value="ECO:0007669"/>
    <property type="project" value="InterPro"/>
</dbReference>
<evidence type="ECO:0000313" key="5">
    <source>
        <dbReference type="Proteomes" id="UP000199055"/>
    </source>
</evidence>
<dbReference type="FunFam" id="3.40.50.720:FF:000121">
    <property type="entry name" value="Prostaglandin reductase 2"/>
    <property type="match status" value="1"/>
</dbReference>
<dbReference type="STRING" id="403935.SAMN05216481_104327"/>
<dbReference type="AlphaFoldDB" id="A0A1H9DXA6"/>
<reference evidence="4 5" key="1">
    <citation type="submission" date="2016-10" db="EMBL/GenBank/DDBJ databases">
        <authorList>
            <person name="de Groot N.N."/>
        </authorList>
    </citation>
    <scope>NUCLEOTIDE SEQUENCE [LARGE SCALE GENOMIC DNA]</scope>
    <source>
        <strain evidence="4 5">CGMCC 4.3519</strain>
    </source>
</reference>
<protein>
    <recommendedName>
        <fullName evidence="3">Enoyl reductase (ER) domain-containing protein</fullName>
    </recommendedName>
</protein>